<reference evidence="1 2" key="1">
    <citation type="submission" date="2016-10" db="EMBL/GenBank/DDBJ databases">
        <authorList>
            <person name="de Groot N.N."/>
        </authorList>
    </citation>
    <scope>NUCLEOTIDE SEQUENCE [LARGE SCALE GENOMIC DNA]</scope>
    <source>
        <strain evidence="1 2">DSM 26915</strain>
    </source>
</reference>
<dbReference type="AlphaFoldDB" id="A0A1H5ZQJ8"/>
<evidence type="ECO:0000313" key="1">
    <source>
        <dbReference type="EMBL" id="SEG38833.1"/>
    </source>
</evidence>
<name>A0A1H5ZQJ8_9RHOB</name>
<dbReference type="OrthoDB" id="7303283at2"/>
<dbReference type="InterPro" id="IPR010297">
    <property type="entry name" value="DUF900_hydrolase"/>
</dbReference>
<dbReference type="Gene3D" id="3.40.50.1820">
    <property type="entry name" value="alpha/beta hydrolase"/>
    <property type="match status" value="1"/>
</dbReference>
<dbReference type="Proteomes" id="UP000236752">
    <property type="component" value="Unassembled WGS sequence"/>
</dbReference>
<dbReference type="EMBL" id="FNUZ01000004">
    <property type="protein sequence ID" value="SEG38833.1"/>
    <property type="molecule type" value="Genomic_DNA"/>
</dbReference>
<evidence type="ECO:0008006" key="3">
    <source>
        <dbReference type="Google" id="ProtNLM"/>
    </source>
</evidence>
<dbReference type="SUPFAM" id="SSF53474">
    <property type="entry name" value="alpha/beta-Hydrolases"/>
    <property type="match status" value="1"/>
</dbReference>
<keyword evidence="2" id="KW-1185">Reference proteome</keyword>
<dbReference type="InterPro" id="IPR029058">
    <property type="entry name" value="AB_hydrolase_fold"/>
</dbReference>
<evidence type="ECO:0000313" key="2">
    <source>
        <dbReference type="Proteomes" id="UP000236752"/>
    </source>
</evidence>
<protein>
    <recommendedName>
        <fullName evidence="3">Alpha/beta hydrolase family protein</fullName>
    </recommendedName>
</protein>
<dbReference type="RefSeq" id="WP_160006868.1">
    <property type="nucleotide sequence ID" value="NZ_FNUZ01000004.1"/>
</dbReference>
<sequence length="323" mass="36029">MPVLFITAQDAYPRAHGTKGDLCTLLRSLTKPEDTGKPVVIMVHGFKYQPGSKHGCPHKTIFSTNPRKYKNNPRIISWPRHLRMTRRNAGHAISFGWPARGHISQVYRDAETAGHALAHLITLIKAKCPDRPIHAVGHSLGARVILSALRQPDAQPLTRAILLAPAEFTKTTYDALNSPAGRQTDMLVVTSRENDLFDLLLEVFVKPAYRGDRTISHKGITAANVRTLQLDHIDSLSALKDAGYPIEPPKNRICHWSPYLRPGVFRLYRAYLSGKITLTELGTILPDKMTPRWSRLLPTLYAIKQRARGRPNRSKPAKGGIAT</sequence>
<gene>
    <name evidence="1" type="ORF">SAMN04488045_2598</name>
</gene>
<proteinExistence type="predicted"/>
<organism evidence="1 2">
    <name type="scientific">Thalassococcus halodurans</name>
    <dbReference type="NCBI Taxonomy" id="373675"/>
    <lineage>
        <taxon>Bacteria</taxon>
        <taxon>Pseudomonadati</taxon>
        <taxon>Pseudomonadota</taxon>
        <taxon>Alphaproteobacteria</taxon>
        <taxon>Rhodobacterales</taxon>
        <taxon>Roseobacteraceae</taxon>
        <taxon>Thalassococcus</taxon>
    </lineage>
</organism>
<accession>A0A1H5ZQJ8</accession>
<dbReference type="Pfam" id="PF05990">
    <property type="entry name" value="DUF900"/>
    <property type="match status" value="1"/>
</dbReference>